<name>A0ABV7ICB5_9RHOB</name>
<dbReference type="RefSeq" id="WP_207465273.1">
    <property type="nucleotide sequence ID" value="NZ_JAFNAW010000003.1"/>
</dbReference>
<feature type="transmembrane region" description="Helical" evidence="1">
    <location>
        <begin position="6"/>
        <end position="28"/>
    </location>
</feature>
<evidence type="ECO:0008006" key="4">
    <source>
        <dbReference type="Google" id="ProtNLM"/>
    </source>
</evidence>
<comment type="caution">
    <text evidence="2">The sequence shown here is derived from an EMBL/GenBank/DDBJ whole genome shotgun (WGS) entry which is preliminary data.</text>
</comment>
<keyword evidence="1" id="KW-0472">Membrane</keyword>
<dbReference type="EMBL" id="JBHRTE010000010">
    <property type="protein sequence ID" value="MFC3167000.1"/>
    <property type="molecule type" value="Genomic_DNA"/>
</dbReference>
<evidence type="ECO:0000313" key="3">
    <source>
        <dbReference type="Proteomes" id="UP001595557"/>
    </source>
</evidence>
<reference evidence="3" key="1">
    <citation type="journal article" date="2019" name="Int. J. Syst. Evol. Microbiol.">
        <title>The Global Catalogue of Microorganisms (GCM) 10K type strain sequencing project: providing services to taxonomists for standard genome sequencing and annotation.</title>
        <authorList>
            <consortium name="The Broad Institute Genomics Platform"/>
            <consortium name="The Broad Institute Genome Sequencing Center for Infectious Disease"/>
            <person name="Wu L."/>
            <person name="Ma J."/>
        </authorList>
    </citation>
    <scope>NUCLEOTIDE SEQUENCE [LARGE SCALE GENOMIC DNA]</scope>
    <source>
        <strain evidence="3">KCTC 52239</strain>
    </source>
</reference>
<evidence type="ECO:0000256" key="1">
    <source>
        <dbReference type="SAM" id="Phobius"/>
    </source>
</evidence>
<protein>
    <recommendedName>
        <fullName evidence="4">YARHG domain-containing protein</fullName>
    </recommendedName>
</protein>
<keyword evidence="3" id="KW-1185">Reference proteome</keyword>
<keyword evidence="1" id="KW-0812">Transmembrane</keyword>
<organism evidence="2 3">
    <name type="scientific">Paracoccus fontiphilus</name>
    <dbReference type="NCBI Taxonomy" id="1815556"/>
    <lineage>
        <taxon>Bacteria</taxon>
        <taxon>Pseudomonadati</taxon>
        <taxon>Pseudomonadota</taxon>
        <taxon>Alphaproteobacteria</taxon>
        <taxon>Rhodobacterales</taxon>
        <taxon>Paracoccaceae</taxon>
        <taxon>Paracoccus</taxon>
    </lineage>
</organism>
<keyword evidence="1" id="KW-1133">Transmembrane helix</keyword>
<proteinExistence type="predicted"/>
<evidence type="ECO:0000313" key="2">
    <source>
        <dbReference type="EMBL" id="MFC3167000.1"/>
    </source>
</evidence>
<dbReference type="Proteomes" id="UP001595557">
    <property type="component" value="Unassembled WGS sequence"/>
</dbReference>
<accession>A0ABV7ICB5</accession>
<sequence length="102" mass="10924">MTRTRILIAAAGAAILLIAVIAATALFPGGPLSRKEMRLVDSFVAAFTACMDSTGNSNGISLGDCNEAELLKTQIDEAGLCIDYNNSRQDTYEDFYRCGSPR</sequence>
<gene>
    <name evidence="2" type="ORF">ACFOD7_02945</name>
</gene>